<dbReference type="Proteomes" id="UP000792457">
    <property type="component" value="Unassembled WGS sequence"/>
</dbReference>
<dbReference type="OrthoDB" id="8250259at2759"/>
<evidence type="ECO:0000256" key="2">
    <source>
        <dbReference type="SAM" id="SignalP"/>
    </source>
</evidence>
<comment type="similarity">
    <text evidence="1">Belongs to the UPF0462 family.</text>
</comment>
<organism evidence="3 4">
    <name type="scientific">Ladona fulva</name>
    <name type="common">Scarce chaser dragonfly</name>
    <name type="synonym">Libellula fulva</name>
    <dbReference type="NCBI Taxonomy" id="123851"/>
    <lineage>
        <taxon>Eukaryota</taxon>
        <taxon>Metazoa</taxon>
        <taxon>Ecdysozoa</taxon>
        <taxon>Arthropoda</taxon>
        <taxon>Hexapoda</taxon>
        <taxon>Insecta</taxon>
        <taxon>Pterygota</taxon>
        <taxon>Palaeoptera</taxon>
        <taxon>Odonata</taxon>
        <taxon>Epiprocta</taxon>
        <taxon>Anisoptera</taxon>
        <taxon>Libelluloidea</taxon>
        <taxon>Libellulidae</taxon>
        <taxon>Ladona</taxon>
    </lineage>
</organism>
<keyword evidence="4" id="KW-1185">Reference proteome</keyword>
<sequence>MAPSKRNSYRFALPFLIQLVLAIHPTALGKDSSGMTYQIKTTWDGLPVDHDPVSVTLVGKEEGVEILVDAPFFGIPGNPGGKPGEPFDKLWEYEVRTLLPIQFESTINSGRWTGKAMIPASYFPPGVTRFNAYAIHDVEHNSVDDPRRYESLFPTPTDKYPSANFHRLEYFQPLDFDSLQPGNKNATLSDPWPHKEVTAKYYLMGGKLSDNTSSLTVTGVSSNESAYVEILSRGFLHEGAESMGATGVDPLPDENLDRYETMRFYLANEKRRLLEIIFSPNGRYDVKMFEEPYKRVSRGHRLTDVVVMADYEEKTWNVTAKVPLELVPASVSRVGLAAVYGGVNGTDPIYETTYYVTNAGICITDLYVVKQYPQVTGLLNPALNEGYSDLWGLDDKGTLE</sequence>
<feature type="signal peptide" evidence="2">
    <location>
        <begin position="1"/>
        <end position="22"/>
    </location>
</feature>
<accession>A0A8K0KA27</accession>
<evidence type="ECO:0000256" key="1">
    <source>
        <dbReference type="ARBA" id="ARBA00038085"/>
    </source>
</evidence>
<reference evidence="3" key="2">
    <citation type="submission" date="2017-10" db="EMBL/GenBank/DDBJ databases">
        <title>Ladona fulva Genome sequencing and assembly.</title>
        <authorList>
            <person name="Murali S."/>
            <person name="Richards S."/>
            <person name="Bandaranaike D."/>
            <person name="Bellair M."/>
            <person name="Blankenburg K."/>
            <person name="Chao H."/>
            <person name="Dinh H."/>
            <person name="Doddapaneni H."/>
            <person name="Dugan-Rocha S."/>
            <person name="Elkadiri S."/>
            <person name="Gnanaolivu R."/>
            <person name="Hernandez B."/>
            <person name="Skinner E."/>
            <person name="Javaid M."/>
            <person name="Lee S."/>
            <person name="Li M."/>
            <person name="Ming W."/>
            <person name="Munidasa M."/>
            <person name="Muniz J."/>
            <person name="Nguyen L."/>
            <person name="Hughes D."/>
            <person name="Osuji N."/>
            <person name="Pu L.-L."/>
            <person name="Puazo M."/>
            <person name="Qu C."/>
            <person name="Quiroz J."/>
            <person name="Raj R."/>
            <person name="Weissenberger G."/>
            <person name="Xin Y."/>
            <person name="Zou X."/>
            <person name="Han Y."/>
            <person name="Worley K."/>
            <person name="Muzny D."/>
            <person name="Gibbs R."/>
        </authorList>
    </citation>
    <scope>NUCLEOTIDE SEQUENCE</scope>
    <source>
        <strain evidence="3">Sampled in the wild</strain>
    </source>
</reference>
<evidence type="ECO:0000313" key="4">
    <source>
        <dbReference type="Proteomes" id="UP000792457"/>
    </source>
</evidence>
<protein>
    <submittedName>
        <fullName evidence="3">Uncharacterized protein</fullName>
    </submittedName>
</protein>
<feature type="chain" id="PRO_5035459882" evidence="2">
    <location>
        <begin position="23"/>
        <end position="400"/>
    </location>
</feature>
<reference evidence="3" key="1">
    <citation type="submission" date="2013-04" db="EMBL/GenBank/DDBJ databases">
        <authorList>
            <person name="Qu J."/>
            <person name="Murali S.C."/>
            <person name="Bandaranaike D."/>
            <person name="Bellair M."/>
            <person name="Blankenburg K."/>
            <person name="Chao H."/>
            <person name="Dinh H."/>
            <person name="Doddapaneni H."/>
            <person name="Downs B."/>
            <person name="Dugan-Rocha S."/>
            <person name="Elkadiri S."/>
            <person name="Gnanaolivu R.D."/>
            <person name="Hernandez B."/>
            <person name="Javaid M."/>
            <person name="Jayaseelan J.C."/>
            <person name="Lee S."/>
            <person name="Li M."/>
            <person name="Ming W."/>
            <person name="Munidasa M."/>
            <person name="Muniz J."/>
            <person name="Nguyen L."/>
            <person name="Ongeri F."/>
            <person name="Osuji N."/>
            <person name="Pu L.-L."/>
            <person name="Puazo M."/>
            <person name="Qu C."/>
            <person name="Quiroz J."/>
            <person name="Raj R."/>
            <person name="Weissenberger G."/>
            <person name="Xin Y."/>
            <person name="Zou X."/>
            <person name="Han Y."/>
            <person name="Richards S."/>
            <person name="Worley K."/>
            <person name="Muzny D."/>
            <person name="Gibbs R."/>
        </authorList>
    </citation>
    <scope>NUCLEOTIDE SEQUENCE</scope>
    <source>
        <strain evidence="3">Sampled in the wild</strain>
    </source>
</reference>
<gene>
    <name evidence="3" type="ORF">J437_LFUL011717</name>
</gene>
<dbReference type="EMBL" id="KZ308550">
    <property type="protein sequence ID" value="KAG8231324.1"/>
    <property type="molecule type" value="Genomic_DNA"/>
</dbReference>
<comment type="caution">
    <text evidence="3">The sequence shown here is derived from an EMBL/GenBank/DDBJ whole genome shotgun (WGS) entry which is preliminary data.</text>
</comment>
<dbReference type="AlphaFoldDB" id="A0A8K0KA27"/>
<name>A0A8K0KA27_LADFU</name>
<dbReference type="PANTHER" id="PTHR31475">
    <property type="entry name" value="UPF0462 PROTEIN"/>
    <property type="match status" value="1"/>
</dbReference>
<proteinExistence type="inferred from homology"/>
<keyword evidence="2" id="KW-0732">Signal</keyword>
<evidence type="ECO:0000313" key="3">
    <source>
        <dbReference type="EMBL" id="KAG8231324.1"/>
    </source>
</evidence>
<dbReference type="PANTHER" id="PTHR31475:SF5">
    <property type="entry name" value="UPF0462 PROTEIN C4ORF33 HOMOLOG"/>
    <property type="match status" value="1"/>
</dbReference>